<gene>
    <name evidence="7" type="ordered locus">Spico_0228</name>
</gene>
<organism evidence="7 8">
    <name type="scientific">Parasphaerochaeta coccoides (strain ATCC BAA-1237 / DSM 17374 / SPN1)</name>
    <name type="common">Sphaerochaeta coccoides</name>
    <dbReference type="NCBI Taxonomy" id="760011"/>
    <lineage>
        <taxon>Bacteria</taxon>
        <taxon>Pseudomonadati</taxon>
        <taxon>Spirochaetota</taxon>
        <taxon>Spirochaetia</taxon>
        <taxon>Spirochaetales</taxon>
        <taxon>Sphaerochaetaceae</taxon>
        <taxon>Parasphaerochaeta</taxon>
    </lineage>
</organism>
<reference evidence="7 8" key="2">
    <citation type="journal article" date="2012" name="Stand. Genomic Sci.">
        <title>Complete genome sequence of the termite hindgut bacterium Spirochaeta coccoides type strain (SPN1(T)), reclassification in the genus Sphaerochaeta as Sphaerochaeta coccoides comb. nov. and emendations of the family Spirochaetaceae and the genus Sphaerochaeta.</title>
        <authorList>
            <person name="Abt B."/>
            <person name="Han C."/>
            <person name="Scheuner C."/>
            <person name="Lu M."/>
            <person name="Lapidus A."/>
            <person name="Nolan M."/>
            <person name="Lucas S."/>
            <person name="Hammon N."/>
            <person name="Deshpande S."/>
            <person name="Cheng J.F."/>
            <person name="Tapia R."/>
            <person name="Goodwin L.A."/>
            <person name="Pitluck S."/>
            <person name="Liolios K."/>
            <person name="Pagani I."/>
            <person name="Ivanova N."/>
            <person name="Mavromatis K."/>
            <person name="Mikhailova N."/>
            <person name="Huntemann M."/>
            <person name="Pati A."/>
            <person name="Chen A."/>
            <person name="Palaniappan K."/>
            <person name="Land M."/>
            <person name="Hauser L."/>
            <person name="Brambilla E.M."/>
            <person name="Rohde M."/>
            <person name="Spring S."/>
            <person name="Gronow S."/>
            <person name="Goker M."/>
            <person name="Woyke T."/>
            <person name="Bristow J."/>
            <person name="Eisen J.A."/>
            <person name="Markowitz V."/>
            <person name="Hugenholtz P."/>
            <person name="Kyrpides N.C."/>
            <person name="Klenk H.P."/>
            <person name="Detter J.C."/>
        </authorList>
    </citation>
    <scope>NUCLEOTIDE SEQUENCE [LARGE SCALE GENOMIC DNA]</scope>
    <source>
        <strain evidence="8">ATCC BAA-1237 / DSM 17374 / SPN1</strain>
    </source>
</reference>
<dbReference type="InterPro" id="IPR003798">
    <property type="entry name" value="DNA_recombination_RmuC"/>
</dbReference>
<evidence type="ECO:0000256" key="1">
    <source>
        <dbReference type="ARBA" id="ARBA00003416"/>
    </source>
</evidence>
<protein>
    <submittedName>
        <fullName evidence="7">RmuC-domain protein</fullName>
    </submittedName>
</protein>
<dbReference type="OrthoDB" id="370725at2"/>
<dbReference type="PANTHER" id="PTHR30563:SF0">
    <property type="entry name" value="DNA RECOMBINATION PROTEIN RMUC"/>
    <property type="match status" value="1"/>
</dbReference>
<evidence type="ECO:0000256" key="2">
    <source>
        <dbReference type="ARBA" id="ARBA00009840"/>
    </source>
</evidence>
<keyword evidence="6" id="KW-0472">Membrane</keyword>
<dbReference type="PANTHER" id="PTHR30563">
    <property type="entry name" value="DNA RECOMBINATION PROTEIN RMUC"/>
    <property type="match status" value="1"/>
</dbReference>
<dbReference type="GO" id="GO:0006310">
    <property type="term" value="P:DNA recombination"/>
    <property type="evidence" value="ECO:0007669"/>
    <property type="project" value="UniProtKB-KW"/>
</dbReference>
<comment type="function">
    <text evidence="1">Involved in DNA recombination.</text>
</comment>
<reference evidence="8" key="1">
    <citation type="submission" date="2011-04" db="EMBL/GenBank/DDBJ databases">
        <title>The complete genome of Spirochaeta coccoides DSM 17374.</title>
        <authorList>
            <person name="Lucas S."/>
            <person name="Copeland A."/>
            <person name="Lapidus A."/>
            <person name="Bruce D."/>
            <person name="Goodwin L."/>
            <person name="Pitluck S."/>
            <person name="Peters L."/>
            <person name="Kyrpides N."/>
            <person name="Mavromatis K."/>
            <person name="Pagani I."/>
            <person name="Ivanova N."/>
            <person name="Ovchinnikova G."/>
            <person name="Lu M."/>
            <person name="Detter J.C."/>
            <person name="Tapia R."/>
            <person name="Han C."/>
            <person name="Land M."/>
            <person name="Hauser L."/>
            <person name="Markowitz V."/>
            <person name="Cheng J.-F."/>
            <person name="Hugenholtz P."/>
            <person name="Woyke T."/>
            <person name="Wu D."/>
            <person name="Spring S."/>
            <person name="Schroeder M."/>
            <person name="Brambilla E."/>
            <person name="Klenk H.-P."/>
            <person name="Eisen J.A."/>
        </authorList>
    </citation>
    <scope>NUCLEOTIDE SEQUENCE [LARGE SCALE GENOMIC DNA]</scope>
    <source>
        <strain evidence="8">ATCC BAA-1237 / DSM 17374 / SPN1</strain>
    </source>
</reference>
<name>F4GKQ3_PARC1</name>
<keyword evidence="6" id="KW-1133">Transmembrane helix</keyword>
<evidence type="ECO:0000256" key="5">
    <source>
        <dbReference type="SAM" id="MobiDB-lite"/>
    </source>
</evidence>
<dbReference type="STRING" id="760011.Spico_0228"/>
<sequence length="447" mass="49908">MPTGTIAVISGVVFLSISFITIILVMASRRRDMREVLGRFDALSGQVARLEGMMNGLHHSVDTLQGAVTERGRLDRQEMTDTLGRQRKDASDDFKTLTESVSRQLQDMRGITEKLSSDVHERLERIRTDNEKRLDQMRQTVDEKLQTTLEKRLGESFQQVSEQLKAVYTSMGEMKELAHGVGDLKRVLTNIKSRGVWGEVQADMILSEVFTAEQFERNVATKKGSNDRVEFAVKLPGASRDMKEPVWLPVDAKFPKEDYERLLSSQEATDVQGVEAAVAALKRRFIMEAKTIREKYIDPPHTTDFAIMFLPVEGLYAEALRIPGLTDELQRTSRVTIAGPTTFAAMLNSLQMGFRTLAIEKRSSEAWEVLGKVKTEFGTFGGILDKTRIKLTQAVDSLDSASRRTRAIERNLRGVEAVSFSGEPFSLGDGESADTEFGTDVGNTGNE</sequence>
<keyword evidence="4" id="KW-0233">DNA recombination</keyword>
<proteinExistence type="inferred from homology"/>
<evidence type="ECO:0000313" key="7">
    <source>
        <dbReference type="EMBL" id="AEC01462.1"/>
    </source>
</evidence>
<dbReference type="Proteomes" id="UP000007939">
    <property type="component" value="Chromosome"/>
</dbReference>
<evidence type="ECO:0000256" key="3">
    <source>
        <dbReference type="ARBA" id="ARBA00023054"/>
    </source>
</evidence>
<dbReference type="EMBL" id="CP002659">
    <property type="protein sequence ID" value="AEC01462.1"/>
    <property type="molecule type" value="Genomic_DNA"/>
</dbReference>
<feature type="region of interest" description="Disordered" evidence="5">
    <location>
        <begin position="423"/>
        <end position="447"/>
    </location>
</feature>
<dbReference type="eggNOG" id="COG1322">
    <property type="taxonomic scope" value="Bacteria"/>
</dbReference>
<dbReference type="HOGENOM" id="CLU_020365_1_1_12"/>
<evidence type="ECO:0000256" key="6">
    <source>
        <dbReference type="SAM" id="Phobius"/>
    </source>
</evidence>
<evidence type="ECO:0000256" key="4">
    <source>
        <dbReference type="ARBA" id="ARBA00023172"/>
    </source>
</evidence>
<evidence type="ECO:0000313" key="8">
    <source>
        <dbReference type="Proteomes" id="UP000007939"/>
    </source>
</evidence>
<comment type="similarity">
    <text evidence="2">Belongs to the RmuC family.</text>
</comment>
<keyword evidence="6" id="KW-0812">Transmembrane</keyword>
<dbReference type="AlphaFoldDB" id="F4GKQ3"/>
<dbReference type="Gene3D" id="1.20.120.20">
    <property type="entry name" value="Apolipoprotein"/>
    <property type="match status" value="1"/>
</dbReference>
<dbReference type="KEGG" id="scc:Spico_0228"/>
<dbReference type="RefSeq" id="WP_013738858.1">
    <property type="nucleotide sequence ID" value="NC_015436.1"/>
</dbReference>
<feature type="transmembrane region" description="Helical" evidence="6">
    <location>
        <begin position="6"/>
        <end position="27"/>
    </location>
</feature>
<keyword evidence="8" id="KW-1185">Reference proteome</keyword>
<dbReference type="SUPFAM" id="SSF58113">
    <property type="entry name" value="Apolipoprotein A-I"/>
    <property type="match status" value="1"/>
</dbReference>
<accession>F4GKQ3</accession>
<dbReference type="Pfam" id="PF02646">
    <property type="entry name" value="RmuC"/>
    <property type="match status" value="1"/>
</dbReference>
<keyword evidence="3" id="KW-0175">Coiled coil</keyword>